<protein>
    <submittedName>
        <fullName evidence="6">MarR family transcriptional regulator</fullName>
    </submittedName>
</protein>
<evidence type="ECO:0000256" key="3">
    <source>
        <dbReference type="ARBA" id="ARBA00023163"/>
    </source>
</evidence>
<evidence type="ECO:0000313" key="7">
    <source>
        <dbReference type="Proteomes" id="UP000470876"/>
    </source>
</evidence>
<dbReference type="InterPro" id="IPR050707">
    <property type="entry name" value="HTH_MetabolicPath_Reg"/>
</dbReference>
<dbReference type="Gene3D" id="3.30.450.40">
    <property type="match status" value="2"/>
</dbReference>
<dbReference type="SUPFAM" id="SSF46785">
    <property type="entry name" value="Winged helix' DNA-binding domain"/>
    <property type="match status" value="1"/>
</dbReference>
<gene>
    <name evidence="6" type="ORF">GV794_22165</name>
</gene>
<dbReference type="Pfam" id="PF09339">
    <property type="entry name" value="HTH_IclR"/>
    <property type="match status" value="1"/>
</dbReference>
<dbReference type="InterPro" id="IPR036390">
    <property type="entry name" value="WH_DNA-bd_sf"/>
</dbReference>
<keyword evidence="7" id="KW-1185">Reference proteome</keyword>
<keyword evidence="2" id="KW-0238">DNA-binding</keyword>
<keyword evidence="3" id="KW-0804">Transcription</keyword>
<dbReference type="InterPro" id="IPR029016">
    <property type="entry name" value="GAF-like_dom_sf"/>
</dbReference>
<evidence type="ECO:0000256" key="1">
    <source>
        <dbReference type="ARBA" id="ARBA00023015"/>
    </source>
</evidence>
<dbReference type="SUPFAM" id="SSF55781">
    <property type="entry name" value="GAF domain-like"/>
    <property type="match status" value="1"/>
</dbReference>
<evidence type="ECO:0000313" key="6">
    <source>
        <dbReference type="EMBL" id="NEW58331.1"/>
    </source>
</evidence>
<dbReference type="PANTHER" id="PTHR30136">
    <property type="entry name" value="HELIX-TURN-HELIX TRANSCRIPTIONAL REGULATOR, ICLR FAMILY"/>
    <property type="match status" value="1"/>
</dbReference>
<evidence type="ECO:0000256" key="2">
    <source>
        <dbReference type="ARBA" id="ARBA00023125"/>
    </source>
</evidence>
<sequence length="276" mass="30191">MIAIVELLAGRSEPFSIKDIAERLELSRSTTTLIMASLERAGWVIRQSDRRYVLGSGLIGVAEAIHHAYPALDDGRALRQLAERAGCGVALALIGVTEATYVGIARGQQDLPTAVRVGTRLPLRAPLGAAVMAHRPAAQQRSWLNTAPAESRESLETVLVQAREFGVVVYELGRTDPLVLRLIDEMIGLLAEHPQRDSLGKRALDVIGELAGPPYEFSLLDENESLPISYLSVPVFDRTNRALYELQLGPLRPHVSKPERDRLIKEIKQAAAELGN</sequence>
<evidence type="ECO:0000259" key="5">
    <source>
        <dbReference type="PROSITE" id="PS51078"/>
    </source>
</evidence>
<evidence type="ECO:0000259" key="4">
    <source>
        <dbReference type="PROSITE" id="PS51077"/>
    </source>
</evidence>
<dbReference type="PANTHER" id="PTHR30136:SF24">
    <property type="entry name" value="HTH-TYPE TRANSCRIPTIONAL REPRESSOR ALLR"/>
    <property type="match status" value="1"/>
</dbReference>
<comment type="caution">
    <text evidence="6">The sequence shown here is derived from an EMBL/GenBank/DDBJ whole genome shotgun (WGS) entry which is preliminary data.</text>
</comment>
<dbReference type="InterPro" id="IPR014757">
    <property type="entry name" value="Tscrpt_reg_IclR_C"/>
</dbReference>
<keyword evidence="1" id="KW-0805">Transcription regulation</keyword>
<dbReference type="PROSITE" id="PS51077">
    <property type="entry name" value="HTH_ICLR"/>
    <property type="match status" value="1"/>
</dbReference>
<dbReference type="InterPro" id="IPR005471">
    <property type="entry name" value="Tscrpt_reg_IclR_N"/>
</dbReference>
<accession>A0ABX0CPB0</accession>
<dbReference type="RefSeq" id="WP_163827712.1">
    <property type="nucleotide sequence ID" value="NZ_JAAGUX010000051.1"/>
</dbReference>
<organism evidence="6 7">
    <name type="scientific">Nocardia cyriacigeorgica</name>
    <dbReference type="NCBI Taxonomy" id="135487"/>
    <lineage>
        <taxon>Bacteria</taxon>
        <taxon>Bacillati</taxon>
        <taxon>Actinomycetota</taxon>
        <taxon>Actinomycetes</taxon>
        <taxon>Mycobacteriales</taxon>
        <taxon>Nocardiaceae</taxon>
        <taxon>Nocardia</taxon>
    </lineage>
</organism>
<reference evidence="6 7" key="1">
    <citation type="submission" date="2020-01" db="EMBL/GenBank/DDBJ databases">
        <title>Genetics and antimicrobial susceptibilities of Nocardia species isolated from the soil; a comparison with species isolated from humans.</title>
        <authorList>
            <person name="Carrasco G."/>
            <person name="Monzon S."/>
            <person name="Sansegundo M."/>
            <person name="Garcia E."/>
            <person name="Garrido N."/>
            <person name="Medina M.J."/>
            <person name="Villalon P."/>
            <person name="Ramirez-Arocha A.C."/>
            <person name="Jimenez P."/>
            <person name="Cuesta I."/>
            <person name="Valdezate S."/>
        </authorList>
    </citation>
    <scope>NUCLEOTIDE SEQUENCE [LARGE SCALE GENOMIC DNA]</scope>
    <source>
        <strain evidence="6 7">CNM20110649</strain>
    </source>
</reference>
<dbReference type="Proteomes" id="UP000470876">
    <property type="component" value="Unassembled WGS sequence"/>
</dbReference>
<name>A0ABX0CPB0_9NOCA</name>
<feature type="domain" description="HTH iclR-type" evidence="4">
    <location>
        <begin position="1"/>
        <end position="56"/>
    </location>
</feature>
<dbReference type="EMBL" id="JAAGUX010000051">
    <property type="protein sequence ID" value="NEW58331.1"/>
    <property type="molecule type" value="Genomic_DNA"/>
</dbReference>
<dbReference type="Gene3D" id="1.10.10.10">
    <property type="entry name" value="Winged helix-like DNA-binding domain superfamily/Winged helix DNA-binding domain"/>
    <property type="match status" value="1"/>
</dbReference>
<dbReference type="PROSITE" id="PS51078">
    <property type="entry name" value="ICLR_ED"/>
    <property type="match status" value="1"/>
</dbReference>
<dbReference type="InterPro" id="IPR036388">
    <property type="entry name" value="WH-like_DNA-bd_sf"/>
</dbReference>
<proteinExistence type="predicted"/>
<feature type="domain" description="IclR-ED" evidence="5">
    <location>
        <begin position="57"/>
        <end position="276"/>
    </location>
</feature>